<proteinExistence type="predicted"/>
<evidence type="ECO:0000313" key="1">
    <source>
        <dbReference type="EMBL" id="AUB39822.1"/>
    </source>
</evidence>
<dbReference type="KEGG" id="nfl:COO91_05820"/>
<name>A0A2K8SWL0_9NOSO</name>
<dbReference type="Proteomes" id="UP000232003">
    <property type="component" value="Chromosome"/>
</dbReference>
<protein>
    <submittedName>
        <fullName evidence="1">Uncharacterized protein</fullName>
    </submittedName>
</protein>
<dbReference type="EMBL" id="CP024785">
    <property type="protein sequence ID" value="AUB39822.1"/>
    <property type="molecule type" value="Genomic_DNA"/>
</dbReference>
<keyword evidence="2" id="KW-1185">Reference proteome</keyword>
<gene>
    <name evidence="1" type="ORF">COO91_05820</name>
</gene>
<organism evidence="1 2">
    <name type="scientific">Nostoc flagelliforme CCNUN1</name>
    <dbReference type="NCBI Taxonomy" id="2038116"/>
    <lineage>
        <taxon>Bacteria</taxon>
        <taxon>Bacillati</taxon>
        <taxon>Cyanobacteriota</taxon>
        <taxon>Cyanophyceae</taxon>
        <taxon>Nostocales</taxon>
        <taxon>Nostocaceae</taxon>
        <taxon>Nostoc</taxon>
    </lineage>
</organism>
<sequence length="42" mass="4713">MPAFGTLKYPSLGDALYYVILTHFGHVVINLESNILSLEFND</sequence>
<dbReference type="AlphaFoldDB" id="A0A2K8SWL0"/>
<evidence type="ECO:0000313" key="2">
    <source>
        <dbReference type="Proteomes" id="UP000232003"/>
    </source>
</evidence>
<reference evidence="1 2" key="1">
    <citation type="submission" date="2017-11" db="EMBL/GenBank/DDBJ databases">
        <title>Complete genome of a free-living desiccation-tolerant cyanobacterium and its photosynthetic adaptation to extreme terrestrial habitat.</title>
        <authorList>
            <person name="Shang J."/>
        </authorList>
    </citation>
    <scope>NUCLEOTIDE SEQUENCE [LARGE SCALE GENOMIC DNA]</scope>
    <source>
        <strain evidence="1 2">CCNUN1</strain>
    </source>
</reference>
<accession>A0A2K8SWL0</accession>